<dbReference type="SUPFAM" id="SSF53474">
    <property type="entry name" value="alpha/beta-Hydrolases"/>
    <property type="match status" value="1"/>
</dbReference>
<feature type="transmembrane region" description="Helical" evidence="5">
    <location>
        <begin position="6"/>
        <end position="30"/>
    </location>
</feature>
<keyword evidence="2" id="KW-0058">Aromatic hydrocarbons catabolism</keyword>
<accession>A0ABV8TBI7</accession>
<feature type="domain" description="Epoxide hydrolase N-terminal" evidence="6">
    <location>
        <begin position="183"/>
        <end position="283"/>
    </location>
</feature>
<dbReference type="GO" id="GO:0016787">
    <property type="term" value="F:hydrolase activity"/>
    <property type="evidence" value="ECO:0007669"/>
    <property type="project" value="UniProtKB-KW"/>
</dbReference>
<sequence length="560" mass="60685">MGLDTAPVGLLLLLLAGLLVLGTATGFWDVAVSVHAATLERRLGRALMPRFLAGFSVGTVAGACLGALMTMLRVPVSLHIGAVALLVALATPAAVGTLAYAAFLTAVTPGRRLGPPTVDRLGRPGALRAAAPPPPWPRPSPSPPPCAPPRTPRAGTRPTPQPTPPPPEHRPAEERTVPTTTPVIEVSDAGLEDLRARLRATRWPEPWPVDGWEAGTDTAELRRLVAYWASDYDWRTHEAAVNALPSRFADIDGTPVHYLRYDAEHPDALPIVLTHGWPSTVLELTALAERLAAPSRHGGDARDAFTVIVPSLPGFAFSPQRPALTGAEQTHELWHRLMHGHLGFRQYAAHGGDLGAGITSRLAEAHPESVVGIHLLAAAAPAGHDPASLTPEEQAHLASAAAWQTEEGGYLHQQNTRPLTLAPALSDSPAGLLSWILEKYRAWSDCGGDLPSRFSDDFLLTQASLYWFTGTISTSFRPYYEYARHLTRRVRRVDVPTALALFPADLSLPPRSWAERTYHLTRYTRMPRGGHFAAHEEPALLADDITAFFRDLRPHRPHRP</sequence>
<evidence type="ECO:0000313" key="8">
    <source>
        <dbReference type="Proteomes" id="UP001595824"/>
    </source>
</evidence>
<comment type="similarity">
    <text evidence="1">Belongs to the peptidase S33 family.</text>
</comment>
<feature type="compositionally biased region" description="Pro residues" evidence="4">
    <location>
        <begin position="131"/>
        <end position="151"/>
    </location>
</feature>
<keyword evidence="5" id="KW-0472">Membrane</keyword>
<reference evidence="8" key="1">
    <citation type="journal article" date="2019" name="Int. J. Syst. Evol. Microbiol.">
        <title>The Global Catalogue of Microorganisms (GCM) 10K type strain sequencing project: providing services to taxonomists for standard genome sequencing and annotation.</title>
        <authorList>
            <consortium name="The Broad Institute Genomics Platform"/>
            <consortium name="The Broad Institute Genome Sequencing Center for Infectious Disease"/>
            <person name="Wu L."/>
            <person name="Ma J."/>
        </authorList>
    </citation>
    <scope>NUCLEOTIDE SEQUENCE [LARGE SCALE GENOMIC DNA]</scope>
    <source>
        <strain evidence="8">PCU 347</strain>
    </source>
</reference>
<dbReference type="EMBL" id="JBHSDP010000009">
    <property type="protein sequence ID" value="MFC4327991.1"/>
    <property type="molecule type" value="Genomic_DNA"/>
</dbReference>
<evidence type="ECO:0000256" key="2">
    <source>
        <dbReference type="ARBA" id="ARBA00022797"/>
    </source>
</evidence>
<keyword evidence="5" id="KW-0812">Transmembrane</keyword>
<keyword evidence="3 7" id="KW-0378">Hydrolase</keyword>
<feature type="compositionally biased region" description="Basic and acidic residues" evidence="4">
    <location>
        <begin position="167"/>
        <end position="176"/>
    </location>
</feature>
<keyword evidence="8" id="KW-1185">Reference proteome</keyword>
<evidence type="ECO:0000256" key="5">
    <source>
        <dbReference type="SAM" id="Phobius"/>
    </source>
</evidence>
<feature type="transmembrane region" description="Helical" evidence="5">
    <location>
        <begin position="78"/>
        <end position="103"/>
    </location>
</feature>
<dbReference type="Proteomes" id="UP001595824">
    <property type="component" value="Unassembled WGS sequence"/>
</dbReference>
<organism evidence="7 8">
    <name type="scientific">Streptomyces andamanensis</name>
    <dbReference type="NCBI Taxonomy" id="1565035"/>
    <lineage>
        <taxon>Bacteria</taxon>
        <taxon>Bacillati</taxon>
        <taxon>Actinomycetota</taxon>
        <taxon>Actinomycetes</taxon>
        <taxon>Kitasatosporales</taxon>
        <taxon>Streptomycetaceae</taxon>
        <taxon>Streptomyces</taxon>
    </lineage>
</organism>
<dbReference type="Gene3D" id="3.40.50.1820">
    <property type="entry name" value="alpha/beta hydrolase"/>
    <property type="match status" value="1"/>
</dbReference>
<evidence type="ECO:0000259" key="6">
    <source>
        <dbReference type="Pfam" id="PF06441"/>
    </source>
</evidence>
<dbReference type="PRINTS" id="PR00412">
    <property type="entry name" value="EPOXHYDRLASE"/>
</dbReference>
<evidence type="ECO:0000256" key="3">
    <source>
        <dbReference type="ARBA" id="ARBA00022801"/>
    </source>
</evidence>
<evidence type="ECO:0000256" key="1">
    <source>
        <dbReference type="ARBA" id="ARBA00010088"/>
    </source>
</evidence>
<dbReference type="PANTHER" id="PTHR21661:SF35">
    <property type="entry name" value="EPOXIDE HYDROLASE"/>
    <property type="match status" value="1"/>
</dbReference>
<keyword evidence="5" id="KW-1133">Transmembrane helix</keyword>
<dbReference type="PANTHER" id="PTHR21661">
    <property type="entry name" value="EPOXIDE HYDROLASE 1-RELATED"/>
    <property type="match status" value="1"/>
</dbReference>
<dbReference type="InterPro" id="IPR010497">
    <property type="entry name" value="Epoxide_hydro_N"/>
</dbReference>
<comment type="caution">
    <text evidence="7">The sequence shown here is derived from an EMBL/GenBank/DDBJ whole genome shotgun (WGS) entry which is preliminary data.</text>
</comment>
<evidence type="ECO:0000313" key="7">
    <source>
        <dbReference type="EMBL" id="MFC4327991.1"/>
    </source>
</evidence>
<feature type="region of interest" description="Disordered" evidence="4">
    <location>
        <begin position="113"/>
        <end position="178"/>
    </location>
</feature>
<evidence type="ECO:0000256" key="4">
    <source>
        <dbReference type="SAM" id="MobiDB-lite"/>
    </source>
</evidence>
<proteinExistence type="inferred from homology"/>
<dbReference type="RefSeq" id="WP_381737996.1">
    <property type="nucleotide sequence ID" value="NZ_JBHSDP010000009.1"/>
</dbReference>
<protein>
    <submittedName>
        <fullName evidence="7">Alpha/beta fold hydrolase</fullName>
    </submittedName>
</protein>
<gene>
    <name evidence="7" type="ORF">ACFPC0_09125</name>
</gene>
<dbReference type="InterPro" id="IPR029058">
    <property type="entry name" value="AB_hydrolase_fold"/>
</dbReference>
<dbReference type="InterPro" id="IPR000639">
    <property type="entry name" value="Epox_hydrolase-like"/>
</dbReference>
<feature type="transmembrane region" description="Helical" evidence="5">
    <location>
        <begin position="51"/>
        <end position="72"/>
    </location>
</feature>
<dbReference type="Pfam" id="PF06441">
    <property type="entry name" value="EHN"/>
    <property type="match status" value="1"/>
</dbReference>
<name>A0ABV8TBI7_9ACTN</name>